<evidence type="ECO:0000313" key="4">
    <source>
        <dbReference type="Proteomes" id="UP000286268"/>
    </source>
</evidence>
<keyword evidence="4" id="KW-1185">Reference proteome</keyword>
<dbReference type="RefSeq" id="WP_420808432.1">
    <property type="nucleotide sequence ID" value="NZ_CP025746.1"/>
</dbReference>
<dbReference type="EMBL" id="CP025746">
    <property type="protein sequence ID" value="QAA33282.1"/>
    <property type="molecule type" value="Genomic_DNA"/>
</dbReference>
<feature type="transmembrane region" description="Helical" evidence="1">
    <location>
        <begin position="55"/>
        <end position="74"/>
    </location>
</feature>
<dbReference type="AlphaFoldDB" id="A0A3R5U6P2"/>
<keyword evidence="1" id="KW-1133">Transmembrane helix</keyword>
<name>A0A3R5U6P2_9CLOT</name>
<organism evidence="3 4">
    <name type="scientific">Clostridium manihotivorum</name>
    <dbReference type="NCBI Taxonomy" id="2320868"/>
    <lineage>
        <taxon>Bacteria</taxon>
        <taxon>Bacillati</taxon>
        <taxon>Bacillota</taxon>
        <taxon>Clostridia</taxon>
        <taxon>Eubacteriales</taxon>
        <taxon>Clostridiaceae</taxon>
        <taxon>Clostridium</taxon>
    </lineage>
</organism>
<feature type="domain" description="DUF5658" evidence="2">
    <location>
        <begin position="18"/>
        <end position="110"/>
    </location>
</feature>
<accession>A0A3R5U6P2</accession>
<evidence type="ECO:0000259" key="2">
    <source>
        <dbReference type="Pfam" id="PF18902"/>
    </source>
</evidence>
<feature type="transmembrane region" description="Helical" evidence="1">
    <location>
        <begin position="15"/>
        <end position="35"/>
    </location>
</feature>
<protein>
    <recommendedName>
        <fullName evidence="2">DUF5658 domain-containing protein</fullName>
    </recommendedName>
</protein>
<keyword evidence="1" id="KW-0812">Transmembrane</keyword>
<gene>
    <name evidence="3" type="ORF">C1I91_17420</name>
</gene>
<dbReference type="Proteomes" id="UP000286268">
    <property type="component" value="Chromosome"/>
</dbReference>
<reference evidence="3 4" key="1">
    <citation type="submission" date="2018-01" db="EMBL/GenBank/DDBJ databases">
        <title>Genome Sequencing and Assembly of Anaerobacter polyendosporus strain CT4.</title>
        <authorList>
            <person name="Tachaapaikoon C."/>
            <person name="Sutheeworapong S."/>
            <person name="Jenjaroenpun P."/>
            <person name="Wongsurawat T."/>
            <person name="Nookeaw I."/>
            <person name="Cheawchanlertfa P."/>
            <person name="Kosugi A."/>
            <person name="Cheevadhanarak S."/>
            <person name="Ratanakhanokchai K."/>
        </authorList>
    </citation>
    <scope>NUCLEOTIDE SEQUENCE [LARGE SCALE GENOMIC DNA]</scope>
    <source>
        <strain evidence="3 4">CT4</strain>
    </source>
</reference>
<keyword evidence="1" id="KW-0472">Membrane</keyword>
<proteinExistence type="predicted"/>
<sequence length="117" mass="13347">MGKFLKNYTLSSIKIKLIIIYLLNVTDIFFTLILINSGYFYEGNSIISPLVTKPFEAILLKLTLPGALILILNHRIKKATTSQLSLSNLAIDGCMIMYLIINCFHIAWLTLLHFYLH</sequence>
<dbReference type="InterPro" id="IPR043717">
    <property type="entry name" value="DUF5658"/>
</dbReference>
<feature type="transmembrane region" description="Helical" evidence="1">
    <location>
        <begin position="95"/>
        <end position="116"/>
    </location>
</feature>
<evidence type="ECO:0000313" key="3">
    <source>
        <dbReference type="EMBL" id="QAA33282.1"/>
    </source>
</evidence>
<dbReference type="Pfam" id="PF18902">
    <property type="entry name" value="DUF5658"/>
    <property type="match status" value="1"/>
</dbReference>
<evidence type="ECO:0000256" key="1">
    <source>
        <dbReference type="SAM" id="Phobius"/>
    </source>
</evidence>
<dbReference type="KEGG" id="cmah:C1I91_17420"/>